<protein>
    <submittedName>
        <fullName evidence="2">Uncharacterized protein</fullName>
    </submittedName>
</protein>
<dbReference type="AlphaFoldDB" id="A0A9P5Y7E7"/>
<feature type="chain" id="PRO_5040198966" evidence="1">
    <location>
        <begin position="20"/>
        <end position="152"/>
    </location>
</feature>
<sequence>MFSKVQVLATLLIATVATAARIPTTIPTTSLPKYSLRASDLGFSRARVTVTDSAPGIALTEPTLILCSAANCSAGCFRVAIAAAPVWTCQVPSSPPSFLSVVIDNPDATVIPWGVLVGDCNVSLVQIPQSNVCYNINPAGIHVARIDGTTTP</sequence>
<comment type="caution">
    <text evidence="2">The sequence shown here is derived from an EMBL/GenBank/DDBJ whole genome shotgun (WGS) entry which is preliminary data.</text>
</comment>
<feature type="signal peptide" evidence="1">
    <location>
        <begin position="1"/>
        <end position="19"/>
    </location>
</feature>
<evidence type="ECO:0000313" key="3">
    <source>
        <dbReference type="Proteomes" id="UP000807353"/>
    </source>
</evidence>
<evidence type="ECO:0000313" key="2">
    <source>
        <dbReference type="EMBL" id="KAF9463560.1"/>
    </source>
</evidence>
<reference evidence="2" key="1">
    <citation type="submission" date="2020-11" db="EMBL/GenBank/DDBJ databases">
        <authorList>
            <consortium name="DOE Joint Genome Institute"/>
            <person name="Ahrendt S."/>
            <person name="Riley R."/>
            <person name="Andreopoulos W."/>
            <person name="Labutti K."/>
            <person name="Pangilinan J."/>
            <person name="Ruiz-Duenas F.J."/>
            <person name="Barrasa J.M."/>
            <person name="Sanchez-Garcia M."/>
            <person name="Camarero S."/>
            <person name="Miyauchi S."/>
            <person name="Serrano A."/>
            <person name="Linde D."/>
            <person name="Babiker R."/>
            <person name="Drula E."/>
            <person name="Ayuso-Fernandez I."/>
            <person name="Pacheco R."/>
            <person name="Padilla G."/>
            <person name="Ferreira P."/>
            <person name="Barriuso J."/>
            <person name="Kellner H."/>
            <person name="Castanera R."/>
            <person name="Alfaro M."/>
            <person name="Ramirez L."/>
            <person name="Pisabarro A.G."/>
            <person name="Kuo A."/>
            <person name="Tritt A."/>
            <person name="Lipzen A."/>
            <person name="He G."/>
            <person name="Yan M."/>
            <person name="Ng V."/>
            <person name="Cullen D."/>
            <person name="Martin F."/>
            <person name="Rosso M.-N."/>
            <person name="Henrissat B."/>
            <person name="Hibbett D."/>
            <person name="Martinez A.T."/>
            <person name="Grigoriev I.V."/>
        </authorList>
    </citation>
    <scope>NUCLEOTIDE SEQUENCE</scope>
    <source>
        <strain evidence="2">CBS 247.69</strain>
    </source>
</reference>
<dbReference type="OrthoDB" id="2744598at2759"/>
<keyword evidence="1" id="KW-0732">Signal</keyword>
<proteinExistence type="predicted"/>
<name>A0A9P5Y7E7_9AGAR</name>
<evidence type="ECO:0000256" key="1">
    <source>
        <dbReference type="SAM" id="SignalP"/>
    </source>
</evidence>
<dbReference type="Proteomes" id="UP000807353">
    <property type="component" value="Unassembled WGS sequence"/>
</dbReference>
<keyword evidence="3" id="KW-1185">Reference proteome</keyword>
<dbReference type="EMBL" id="MU150261">
    <property type="protein sequence ID" value="KAF9463560.1"/>
    <property type="molecule type" value="Genomic_DNA"/>
</dbReference>
<accession>A0A9P5Y7E7</accession>
<gene>
    <name evidence="2" type="ORF">BDZ94DRAFT_603816</name>
</gene>
<organism evidence="2 3">
    <name type="scientific">Collybia nuda</name>
    <dbReference type="NCBI Taxonomy" id="64659"/>
    <lineage>
        <taxon>Eukaryota</taxon>
        <taxon>Fungi</taxon>
        <taxon>Dikarya</taxon>
        <taxon>Basidiomycota</taxon>
        <taxon>Agaricomycotina</taxon>
        <taxon>Agaricomycetes</taxon>
        <taxon>Agaricomycetidae</taxon>
        <taxon>Agaricales</taxon>
        <taxon>Tricholomatineae</taxon>
        <taxon>Clitocybaceae</taxon>
        <taxon>Collybia</taxon>
    </lineage>
</organism>